<dbReference type="InterPro" id="IPR053136">
    <property type="entry name" value="UTP_pyrophosphatase-like"/>
</dbReference>
<comment type="caution">
    <text evidence="2">The sequence shown here is derived from an EMBL/GenBank/DDBJ whole genome shotgun (WGS) entry which is preliminary data.</text>
</comment>
<evidence type="ECO:0000259" key="1">
    <source>
        <dbReference type="Pfam" id="PF01863"/>
    </source>
</evidence>
<dbReference type="EMBL" id="MDEK01000004">
    <property type="protein sequence ID" value="PPU83941.1"/>
    <property type="molecule type" value="Genomic_DNA"/>
</dbReference>
<dbReference type="Pfam" id="PF01863">
    <property type="entry name" value="YgjP-like"/>
    <property type="match status" value="1"/>
</dbReference>
<gene>
    <name evidence="2" type="ORF">XsacCFBP4641_06110</name>
</gene>
<dbReference type="AlphaFoldDB" id="A0A2P5Z6T0"/>
<proteinExistence type="predicted"/>
<dbReference type="InterPro" id="IPR002725">
    <property type="entry name" value="YgjP-like_metallopeptidase"/>
</dbReference>
<feature type="domain" description="YgjP-like metallopeptidase" evidence="1">
    <location>
        <begin position="41"/>
        <end position="246"/>
    </location>
</feature>
<organism evidence="2 3">
    <name type="scientific">Xanthomonas sacchari</name>
    <dbReference type="NCBI Taxonomy" id="56458"/>
    <lineage>
        <taxon>Bacteria</taxon>
        <taxon>Pseudomonadati</taxon>
        <taxon>Pseudomonadota</taxon>
        <taxon>Gammaproteobacteria</taxon>
        <taxon>Lysobacterales</taxon>
        <taxon>Lysobacteraceae</taxon>
        <taxon>Xanthomonas</taxon>
    </lineage>
</organism>
<evidence type="ECO:0000313" key="3">
    <source>
        <dbReference type="Proteomes" id="UP000247346"/>
    </source>
</evidence>
<accession>A0A2P5Z6T0</accession>
<protein>
    <submittedName>
        <fullName evidence="2">M48 family peptidase</fullName>
    </submittedName>
</protein>
<dbReference type="OrthoDB" id="9811177at2"/>
<dbReference type="PANTHER" id="PTHR30399">
    <property type="entry name" value="UNCHARACTERIZED PROTEIN YGJP"/>
    <property type="match status" value="1"/>
</dbReference>
<evidence type="ECO:0000313" key="2">
    <source>
        <dbReference type="EMBL" id="PPU83941.1"/>
    </source>
</evidence>
<dbReference type="PANTHER" id="PTHR30399:SF1">
    <property type="entry name" value="UTP PYROPHOSPHATASE"/>
    <property type="match status" value="1"/>
</dbReference>
<dbReference type="Gene3D" id="3.30.2010.10">
    <property type="entry name" value="Metalloproteases ('zincins'), catalytic domain"/>
    <property type="match status" value="1"/>
</dbReference>
<reference evidence="2 3" key="1">
    <citation type="submission" date="2016-08" db="EMBL/GenBank/DDBJ databases">
        <authorList>
            <person name="Seilhamer J.J."/>
        </authorList>
    </citation>
    <scope>NUCLEOTIDE SEQUENCE [LARGE SCALE GENOMIC DNA]</scope>
    <source>
        <strain evidence="2 3">CFBP4641</strain>
    </source>
</reference>
<dbReference type="Proteomes" id="UP000247346">
    <property type="component" value="Unassembled WGS sequence"/>
</dbReference>
<dbReference type="RefSeq" id="WP_010340614.1">
    <property type="nucleotide sequence ID" value="NZ_CP132343.1"/>
</dbReference>
<sequence length="263" mass="30235">MPDLLRRLIAPPPAAVERDLVRFRLDERDVEVLRVRDPRARRIKLSVDERGARLTLPLRASLVAGERFLLENRQWLAQQLSRYVAAETLAPLRPGEAGELPLRGQSLPVAWHDARYARIALVDGVAEVHLPPRGGDAALRRALRDFYEAQARADVGRWLPRYLPSLPRAPRAVRYKVMSSQWGSLAPDGSMALDLALVLGRPSAFEYVLVHELCHLIQANHSPAFWHEVEARFPDWRAERTWFHQHGRQLKAHLRWLLRPERD</sequence>
<name>A0A2P5Z6T0_9XANT</name>
<dbReference type="CDD" id="cd07344">
    <property type="entry name" value="M48_yhfN_like"/>
    <property type="match status" value="1"/>
</dbReference>
<dbReference type="GeneID" id="93877105"/>